<dbReference type="Proteomes" id="UP001204015">
    <property type="component" value="Unassembled WGS sequence"/>
</dbReference>
<feature type="chain" id="PRO_5045956272" description="Tetratricopeptide repeat protein" evidence="2">
    <location>
        <begin position="23"/>
        <end position="596"/>
    </location>
</feature>
<feature type="signal peptide" evidence="2">
    <location>
        <begin position="1"/>
        <end position="22"/>
    </location>
</feature>
<proteinExistence type="predicted"/>
<dbReference type="EMBL" id="JAMXLY010000018">
    <property type="protein sequence ID" value="MCO6025414.1"/>
    <property type="molecule type" value="Genomic_DNA"/>
</dbReference>
<dbReference type="SUPFAM" id="SSF48452">
    <property type="entry name" value="TPR-like"/>
    <property type="match status" value="3"/>
</dbReference>
<feature type="repeat" description="TPR" evidence="1">
    <location>
        <begin position="434"/>
        <end position="467"/>
    </location>
</feature>
<gene>
    <name evidence="3" type="ORF">NG821_06095</name>
</gene>
<evidence type="ECO:0000256" key="2">
    <source>
        <dbReference type="SAM" id="SignalP"/>
    </source>
</evidence>
<evidence type="ECO:0000313" key="4">
    <source>
        <dbReference type="Proteomes" id="UP001204015"/>
    </source>
</evidence>
<protein>
    <recommendedName>
        <fullName evidence="5">Tetratricopeptide repeat protein</fullName>
    </recommendedName>
</protein>
<dbReference type="Pfam" id="PF13181">
    <property type="entry name" value="TPR_8"/>
    <property type="match status" value="1"/>
</dbReference>
<evidence type="ECO:0008006" key="5">
    <source>
        <dbReference type="Google" id="ProtNLM"/>
    </source>
</evidence>
<organism evidence="3 4">
    <name type="scientific">Segatella cerevisiae</name>
    <dbReference type="NCBI Taxonomy" id="2053716"/>
    <lineage>
        <taxon>Bacteria</taxon>
        <taxon>Pseudomonadati</taxon>
        <taxon>Bacteroidota</taxon>
        <taxon>Bacteroidia</taxon>
        <taxon>Bacteroidales</taxon>
        <taxon>Prevotellaceae</taxon>
        <taxon>Segatella</taxon>
    </lineage>
</organism>
<keyword evidence="1" id="KW-0802">TPR repeat</keyword>
<reference evidence="3 4" key="1">
    <citation type="submission" date="2022-06" db="EMBL/GenBank/DDBJ databases">
        <title>A taxonomic note on the genus Prevotella: Description of four novel genera and emended description of the genera Hallella and Xylanibacter.</title>
        <authorList>
            <person name="Hitch T.C.A."/>
        </authorList>
    </citation>
    <scope>NUCLEOTIDE SEQUENCE [LARGE SCALE GENOMIC DNA]</scope>
    <source>
        <strain evidence="3 4">DSM 100619</strain>
    </source>
</reference>
<dbReference type="PANTHER" id="PTHR12558">
    <property type="entry name" value="CELL DIVISION CYCLE 16,23,27"/>
    <property type="match status" value="1"/>
</dbReference>
<name>A0ABT1BWR6_9BACT</name>
<evidence type="ECO:0000313" key="3">
    <source>
        <dbReference type="EMBL" id="MCO6025414.1"/>
    </source>
</evidence>
<dbReference type="PANTHER" id="PTHR12558:SF13">
    <property type="entry name" value="CELL DIVISION CYCLE PROTEIN 27 HOMOLOG"/>
    <property type="match status" value="1"/>
</dbReference>
<sequence length="596" mass="68488">MKHFFFIIVVVASFVAGGTLQASPRQSRQPEKRPDSVSVLSRDNQLRFEYFYIEASRQQSAGHYDAAFDLLQHALTVHPHAPEVYFGLSSYYSAMKNDSLGLVCLQRAATLNPKNSIYQERLGEYYINLQNYDKAILTYENLWASNHDNTDALDVLFKLYQQQKNYKKMLDVLNRLELEEGTSERLTLTKMSVYEQMDDKTQAYRELKSLVTHHPNDVNYKNMLGNWLMQNNRNKEAYDLFTEVLKDEPNNNVAQTSLYDYYNATHQEAQAQVYLNRLLLSKDTPSDTKSLLMRAFIQKNEQSGGDSTKVLALMDSILATPQEDATIAQLKAAYMSIKKMPEDQVAKAFMKVLELSPDDASARLQVIQYLWDKQDFDGVIKLCKAAREYNPDEMAFYYYGGMAHYQKKENDAALDDFRHGVSQINSQSNPAMVSDFYAIMGDILNDKGLYKEAYTAYDSCLQWKPDNIVCLNNYAYYLSLQNTNLKKAEEMSYKTVKAEPKNSTYLDTYAYILFLEKRYAEAKIYIDQAMANMDSTSSSEVIPEHAGDIYALSGDTEKAVVLWKQSLKMGNKSKALLKKIRLRKYIKSTDEKSNIH</sequence>
<dbReference type="Gene3D" id="1.25.40.10">
    <property type="entry name" value="Tetratricopeptide repeat domain"/>
    <property type="match status" value="4"/>
</dbReference>
<keyword evidence="2" id="KW-0732">Signal</keyword>
<dbReference type="PROSITE" id="PS50005">
    <property type="entry name" value="TPR"/>
    <property type="match status" value="2"/>
</dbReference>
<dbReference type="Pfam" id="PF13432">
    <property type="entry name" value="TPR_16"/>
    <property type="match status" value="1"/>
</dbReference>
<feature type="repeat" description="TPR" evidence="1">
    <location>
        <begin position="218"/>
        <end position="251"/>
    </location>
</feature>
<evidence type="ECO:0000256" key="1">
    <source>
        <dbReference type="PROSITE-ProRule" id="PRU00339"/>
    </source>
</evidence>
<dbReference type="RefSeq" id="WP_252760773.1">
    <property type="nucleotide sequence ID" value="NZ_JAMXLY010000018.1"/>
</dbReference>
<comment type="caution">
    <text evidence="3">The sequence shown here is derived from an EMBL/GenBank/DDBJ whole genome shotgun (WGS) entry which is preliminary data.</text>
</comment>
<dbReference type="InterPro" id="IPR011990">
    <property type="entry name" value="TPR-like_helical_dom_sf"/>
</dbReference>
<accession>A0ABT1BWR6</accession>
<dbReference type="InterPro" id="IPR019734">
    <property type="entry name" value="TPR_rpt"/>
</dbReference>
<keyword evidence="4" id="KW-1185">Reference proteome</keyword>
<dbReference type="SMART" id="SM00028">
    <property type="entry name" value="TPR"/>
    <property type="match status" value="7"/>
</dbReference>